<keyword evidence="2" id="KW-1185">Reference proteome</keyword>
<gene>
    <name evidence="1" type="ORF">MTBPR1_100013</name>
</gene>
<proteinExistence type="predicted"/>
<reference evidence="1 2" key="1">
    <citation type="submission" date="2016-07" db="EMBL/GenBank/DDBJ databases">
        <authorList>
            <person name="Lefevre C.T."/>
        </authorList>
    </citation>
    <scope>NUCLEOTIDE SEQUENCE [LARGE SCALE GENOMIC DNA]</scope>
    <source>
        <strain evidence="1">PR1</strain>
    </source>
</reference>
<dbReference type="Proteomes" id="UP000231658">
    <property type="component" value="Unassembled WGS sequence"/>
</dbReference>
<dbReference type="EMBL" id="FLYE01000002">
    <property type="protein sequence ID" value="SCA55372.1"/>
    <property type="molecule type" value="Genomic_DNA"/>
</dbReference>
<accession>A0A1C3RDQ5</accession>
<evidence type="ECO:0000313" key="2">
    <source>
        <dbReference type="Proteomes" id="UP000231658"/>
    </source>
</evidence>
<protein>
    <submittedName>
        <fullName evidence="1">Uncharacterized protein</fullName>
    </submittedName>
</protein>
<name>A0A1C3RDQ5_9PROT</name>
<dbReference type="STRING" id="1867952.MTBPR1_100013"/>
<sequence>MSLSQDANKLLNAMAEDDQLPGGAFRDVEGICEEFRVSFETQDELAKWIEELAQAGAVILEDHELHVSPTPPFMASITLHGLDMAGYLSR</sequence>
<dbReference type="AlphaFoldDB" id="A0A1C3RDQ5"/>
<dbReference type="OrthoDB" id="8448930at2"/>
<organism evidence="1 2">
    <name type="scientific">Candidatus Terasakiella magnetica</name>
    <dbReference type="NCBI Taxonomy" id="1867952"/>
    <lineage>
        <taxon>Bacteria</taxon>
        <taxon>Pseudomonadati</taxon>
        <taxon>Pseudomonadota</taxon>
        <taxon>Alphaproteobacteria</taxon>
        <taxon>Rhodospirillales</taxon>
        <taxon>Terasakiellaceae</taxon>
        <taxon>Terasakiella</taxon>
    </lineage>
</organism>
<dbReference type="RefSeq" id="WP_069186096.1">
    <property type="nucleotide sequence ID" value="NZ_FLYE01000002.1"/>
</dbReference>
<evidence type="ECO:0000313" key="1">
    <source>
        <dbReference type="EMBL" id="SCA55372.1"/>
    </source>
</evidence>